<reference evidence="1" key="1">
    <citation type="submission" date="2023-05" db="EMBL/GenBank/DDBJ databases">
        <authorList>
            <consortium name="ELIXIR-Norway"/>
        </authorList>
    </citation>
    <scope>NUCLEOTIDE SEQUENCE</scope>
</reference>
<proteinExistence type="predicted"/>
<accession>A0AC60A7B8</accession>
<name>A0AC60A7B8_RANTA</name>
<dbReference type="EMBL" id="OX596092">
    <property type="protein sequence ID" value="CAN0562956.1"/>
    <property type="molecule type" value="Genomic_DNA"/>
</dbReference>
<evidence type="ECO:0000313" key="1">
    <source>
        <dbReference type="EMBL" id="CAN0562956.1"/>
    </source>
</evidence>
<dbReference type="Proteomes" id="UP001162501">
    <property type="component" value="Chromosome 8"/>
</dbReference>
<gene>
    <name evidence="1" type="ORF">MRATA1EN22A_LOCUS27440</name>
</gene>
<evidence type="ECO:0000313" key="2">
    <source>
        <dbReference type="Proteomes" id="UP001162501"/>
    </source>
</evidence>
<organism evidence="1 2">
    <name type="scientific">Rangifer tarandus platyrhynchus</name>
    <name type="common">Svalbard reindeer</name>
    <dbReference type="NCBI Taxonomy" id="3082113"/>
    <lineage>
        <taxon>Eukaryota</taxon>
        <taxon>Metazoa</taxon>
        <taxon>Chordata</taxon>
        <taxon>Craniata</taxon>
        <taxon>Vertebrata</taxon>
        <taxon>Euteleostomi</taxon>
        <taxon>Mammalia</taxon>
        <taxon>Eutheria</taxon>
        <taxon>Laurasiatheria</taxon>
        <taxon>Artiodactyla</taxon>
        <taxon>Ruminantia</taxon>
        <taxon>Pecora</taxon>
        <taxon>Cervidae</taxon>
        <taxon>Odocoileinae</taxon>
        <taxon>Rangifer</taxon>
    </lineage>
</organism>
<protein>
    <submittedName>
        <fullName evidence="1">Uncharacterized protein</fullName>
    </submittedName>
</protein>
<sequence>METEQRTDKKFRQGFTGALAAAVGMRTSNRLPFWLPPLRSCCVHRACVVSCFFLPAPASPSPHPHLLLLLPCGSAGKESTCNAVDLGSIPGWGGFPWRRDRLSTPVFLPGEFHGQRSLAALRVTKSQTRLSNVHTGFCSRLCRSHSWAFYRLCIFLSRIWPDCACVWLFLVPDSVFGPCSSRRDVSRCPHCSSEAEGSSPSLSPRQGNSLP</sequence>
<reference evidence="1" key="2">
    <citation type="submission" date="2025-03" db="EMBL/GenBank/DDBJ databases">
        <authorList>
            <consortium name="ELIXIR-Norway"/>
            <consortium name="Elixir Norway"/>
        </authorList>
    </citation>
    <scope>NUCLEOTIDE SEQUENCE</scope>
</reference>